<comment type="caution">
    <text evidence="7">The sequence shown here is derived from an EMBL/GenBank/DDBJ whole genome shotgun (WGS) entry which is preliminary data.</text>
</comment>
<dbReference type="InterPro" id="IPR004410">
    <property type="entry name" value="Malonyl_CoA-ACP_transAc_FabD"/>
</dbReference>
<dbReference type="Gene3D" id="3.30.70.250">
    <property type="entry name" value="Malonyl-CoA ACP transacylase, ACP-binding"/>
    <property type="match status" value="1"/>
</dbReference>
<name>A0A938Y011_9BACL</name>
<dbReference type="PANTHER" id="PTHR42681:SF1">
    <property type="entry name" value="MALONYL-COA-ACYL CARRIER PROTEIN TRANSACYLASE, MITOCHONDRIAL"/>
    <property type="match status" value="1"/>
</dbReference>
<gene>
    <name evidence="7" type="ORF">JOD01_001151</name>
</gene>
<reference evidence="7" key="1">
    <citation type="submission" date="2021-01" db="EMBL/GenBank/DDBJ databases">
        <title>Genomic Encyclopedia of Type Strains, Phase IV (KMG-IV): sequencing the most valuable type-strain genomes for metagenomic binning, comparative biology and taxonomic classification.</title>
        <authorList>
            <person name="Goeker M."/>
        </authorList>
    </citation>
    <scope>NUCLEOTIDE SEQUENCE</scope>
    <source>
        <strain evidence="7">DSM 25523</strain>
    </source>
</reference>
<organism evidence="7 8">
    <name type="scientific">Brevibacillus fulvus</name>
    <dbReference type="NCBI Taxonomy" id="1125967"/>
    <lineage>
        <taxon>Bacteria</taxon>
        <taxon>Bacillati</taxon>
        <taxon>Bacillota</taxon>
        <taxon>Bacilli</taxon>
        <taxon>Bacillales</taxon>
        <taxon>Paenibacillaceae</taxon>
        <taxon>Brevibacillus</taxon>
    </lineage>
</organism>
<dbReference type="EC" id="2.3.1.39" evidence="4"/>
<feature type="domain" description="Malonyl-CoA:ACP transacylase (MAT)" evidence="6">
    <location>
        <begin position="8"/>
        <end position="303"/>
    </location>
</feature>
<dbReference type="InterPro" id="IPR016035">
    <property type="entry name" value="Acyl_Trfase/lysoPLipase"/>
</dbReference>
<evidence type="ECO:0000256" key="5">
    <source>
        <dbReference type="PIRSR" id="PIRSR000446-1"/>
    </source>
</evidence>
<sequence>MKRKLVFLFPGQGSQRVQMGLDLYQQNAALRERFFECANETLNFSLTERMFFGTEEELRDTSIAQPAIYVVSMALLSLLTDAGIKCGLVAGHSLGEFTAVAAAGGYSFEEGLRIVAKRGQLMQEAQSRRPGVMAAIVGLSAEQVEEICEQARSSGLVVPANYNSPQQLVISGDEPAVEAAMELARKRRAQKAVRLSVGAAFHSPLMRGIMEPLRQCIANAAIADLSVPLISNADAKIIQTTADVQRELVQQTVSAVRWTEMMAKIGWEHTHFVEIGPGRVLSGLVRSIYPEAEISQIDSLKKLEKFIEKFQQTSIAQ</sequence>
<evidence type="ECO:0000313" key="7">
    <source>
        <dbReference type="EMBL" id="MBM7589551.1"/>
    </source>
</evidence>
<dbReference type="SUPFAM" id="SSF52151">
    <property type="entry name" value="FabD/lysophospholipase-like"/>
    <property type="match status" value="1"/>
</dbReference>
<dbReference type="InterPro" id="IPR050858">
    <property type="entry name" value="Mal-CoA-ACP_Trans/PKS_FabD"/>
</dbReference>
<dbReference type="RefSeq" id="WP_204517281.1">
    <property type="nucleotide sequence ID" value="NZ_BAABIN010000038.1"/>
</dbReference>
<evidence type="ECO:0000256" key="3">
    <source>
        <dbReference type="ARBA" id="ARBA00048462"/>
    </source>
</evidence>
<dbReference type="GO" id="GO:0005829">
    <property type="term" value="C:cytosol"/>
    <property type="evidence" value="ECO:0007669"/>
    <property type="project" value="TreeGrafter"/>
</dbReference>
<keyword evidence="2 4" id="KW-0012">Acyltransferase</keyword>
<dbReference type="GO" id="GO:0006633">
    <property type="term" value="P:fatty acid biosynthetic process"/>
    <property type="evidence" value="ECO:0007669"/>
    <property type="project" value="TreeGrafter"/>
</dbReference>
<dbReference type="InterPro" id="IPR001227">
    <property type="entry name" value="Ac_transferase_dom_sf"/>
</dbReference>
<keyword evidence="8" id="KW-1185">Reference proteome</keyword>
<accession>A0A938Y011</accession>
<dbReference type="PIRSF" id="PIRSF000446">
    <property type="entry name" value="Mct"/>
    <property type="match status" value="1"/>
</dbReference>
<feature type="active site" evidence="5">
    <location>
        <position position="93"/>
    </location>
</feature>
<comment type="similarity">
    <text evidence="4">Belongs to the fabD family.</text>
</comment>
<dbReference type="InterPro" id="IPR024925">
    <property type="entry name" value="Malonyl_CoA-ACP_transAc"/>
</dbReference>
<dbReference type="SUPFAM" id="SSF55048">
    <property type="entry name" value="Probable ACP-binding domain of malonyl-CoA ACP transacylase"/>
    <property type="match status" value="1"/>
</dbReference>
<dbReference type="InterPro" id="IPR016036">
    <property type="entry name" value="Malonyl_transacylase_ACP-bd"/>
</dbReference>
<feature type="active site" evidence="5">
    <location>
        <position position="202"/>
    </location>
</feature>
<dbReference type="Pfam" id="PF00698">
    <property type="entry name" value="Acyl_transf_1"/>
    <property type="match status" value="1"/>
</dbReference>
<evidence type="ECO:0000256" key="2">
    <source>
        <dbReference type="ARBA" id="ARBA00023315"/>
    </source>
</evidence>
<dbReference type="SMART" id="SM00827">
    <property type="entry name" value="PKS_AT"/>
    <property type="match status" value="1"/>
</dbReference>
<dbReference type="EMBL" id="JAFBEB010000003">
    <property type="protein sequence ID" value="MBM7589551.1"/>
    <property type="molecule type" value="Genomic_DNA"/>
</dbReference>
<dbReference type="InterPro" id="IPR014043">
    <property type="entry name" value="Acyl_transferase_dom"/>
</dbReference>
<evidence type="ECO:0000256" key="4">
    <source>
        <dbReference type="PIRNR" id="PIRNR000446"/>
    </source>
</evidence>
<evidence type="ECO:0000313" key="8">
    <source>
        <dbReference type="Proteomes" id="UP000717624"/>
    </source>
</evidence>
<dbReference type="AlphaFoldDB" id="A0A938Y011"/>
<dbReference type="PANTHER" id="PTHR42681">
    <property type="entry name" value="MALONYL-COA-ACYL CARRIER PROTEIN TRANSACYLASE, MITOCHONDRIAL"/>
    <property type="match status" value="1"/>
</dbReference>
<dbReference type="Proteomes" id="UP000717624">
    <property type="component" value="Unassembled WGS sequence"/>
</dbReference>
<dbReference type="GO" id="GO:0004314">
    <property type="term" value="F:[acyl-carrier-protein] S-malonyltransferase activity"/>
    <property type="evidence" value="ECO:0007669"/>
    <property type="project" value="UniProtKB-EC"/>
</dbReference>
<dbReference type="FunFam" id="3.30.70.250:FF:000001">
    <property type="entry name" value="Malonyl CoA-acyl carrier protein transacylase"/>
    <property type="match status" value="1"/>
</dbReference>
<evidence type="ECO:0000259" key="6">
    <source>
        <dbReference type="SMART" id="SM00827"/>
    </source>
</evidence>
<dbReference type="Gene3D" id="3.40.366.10">
    <property type="entry name" value="Malonyl-Coenzyme A Acyl Carrier Protein, domain 2"/>
    <property type="match status" value="1"/>
</dbReference>
<dbReference type="NCBIfam" id="TIGR00128">
    <property type="entry name" value="fabD"/>
    <property type="match status" value="1"/>
</dbReference>
<protein>
    <recommendedName>
        <fullName evidence="4">Malonyl CoA-acyl carrier protein transacylase</fullName>
        <ecNumber evidence="4">2.3.1.39</ecNumber>
    </recommendedName>
</protein>
<keyword evidence="1 4" id="KW-0808">Transferase</keyword>
<comment type="catalytic activity">
    <reaction evidence="3 4">
        <text>holo-[ACP] + malonyl-CoA = malonyl-[ACP] + CoA</text>
        <dbReference type="Rhea" id="RHEA:41792"/>
        <dbReference type="Rhea" id="RHEA-COMP:9623"/>
        <dbReference type="Rhea" id="RHEA-COMP:9685"/>
        <dbReference type="ChEBI" id="CHEBI:57287"/>
        <dbReference type="ChEBI" id="CHEBI:57384"/>
        <dbReference type="ChEBI" id="CHEBI:64479"/>
        <dbReference type="ChEBI" id="CHEBI:78449"/>
        <dbReference type="EC" id="2.3.1.39"/>
    </reaction>
</comment>
<proteinExistence type="inferred from homology"/>
<evidence type="ECO:0000256" key="1">
    <source>
        <dbReference type="ARBA" id="ARBA00022679"/>
    </source>
</evidence>